<protein>
    <recommendedName>
        <fullName evidence="2">Amidohydrolase-related domain-containing protein</fullName>
    </recommendedName>
</protein>
<evidence type="ECO:0000313" key="4">
    <source>
        <dbReference type="Proteomes" id="UP000024547"/>
    </source>
</evidence>
<dbReference type="Gene3D" id="3.30.110.90">
    <property type="entry name" value="Amidohydrolase"/>
    <property type="match status" value="1"/>
</dbReference>
<keyword evidence="1" id="KW-0732">Signal</keyword>
<dbReference type="STRING" id="1280948.HY36_15345"/>
<accession>A0A059E5B8</accession>
<dbReference type="Gene3D" id="3.40.50.10910">
    <property type="entry name" value="Amidohydrolase"/>
    <property type="match status" value="1"/>
</dbReference>
<name>A0A059E5B8_9PROT</name>
<dbReference type="PATRIC" id="fig|1280948.3.peg.1302"/>
<feature type="domain" description="Amidohydrolase-related" evidence="2">
    <location>
        <begin position="337"/>
        <end position="423"/>
    </location>
</feature>
<organism evidence="3 4">
    <name type="scientific">Hyphomonas atlantica</name>
    <dbReference type="NCBI Taxonomy" id="1280948"/>
    <lineage>
        <taxon>Bacteria</taxon>
        <taxon>Pseudomonadati</taxon>
        <taxon>Pseudomonadota</taxon>
        <taxon>Alphaproteobacteria</taxon>
        <taxon>Hyphomonadales</taxon>
        <taxon>Hyphomonadaceae</taxon>
        <taxon>Hyphomonas</taxon>
    </lineage>
</organism>
<dbReference type="Gene3D" id="1.20.58.520">
    <property type="entry name" value="Amidohydrolase"/>
    <property type="match status" value="1"/>
</dbReference>
<feature type="signal peptide" evidence="1">
    <location>
        <begin position="1"/>
        <end position="20"/>
    </location>
</feature>
<dbReference type="eggNOG" id="COG1228">
    <property type="taxonomic scope" value="Bacteria"/>
</dbReference>
<dbReference type="InterPro" id="IPR051781">
    <property type="entry name" value="Metallo-dep_Hydrolase"/>
</dbReference>
<evidence type="ECO:0000313" key="3">
    <source>
        <dbReference type="EMBL" id="KCZ62742.1"/>
    </source>
</evidence>
<dbReference type="PANTHER" id="PTHR43135:SF3">
    <property type="entry name" value="ALPHA-D-RIBOSE 1-METHYLPHOSPHONATE 5-TRIPHOSPHATE DIPHOSPHATASE"/>
    <property type="match status" value="1"/>
</dbReference>
<proteinExistence type="predicted"/>
<dbReference type="InterPro" id="IPR011059">
    <property type="entry name" value="Metal-dep_hydrolase_composite"/>
</dbReference>
<comment type="caution">
    <text evidence="3">The sequence shown here is derived from an EMBL/GenBank/DDBJ whole genome shotgun (WGS) entry which is preliminary data.</text>
</comment>
<dbReference type="Proteomes" id="UP000024547">
    <property type="component" value="Unassembled WGS sequence"/>
</dbReference>
<dbReference type="OrthoDB" id="9765769at2"/>
<keyword evidence="4" id="KW-1185">Reference proteome</keyword>
<dbReference type="PROSITE" id="PS51257">
    <property type="entry name" value="PROKAR_LIPOPROTEIN"/>
    <property type="match status" value="1"/>
</dbReference>
<gene>
    <name evidence="3" type="ORF">HY36_15345</name>
</gene>
<sequence>MRQFGIWGGAALCALVAACASPGPETQPLQGDLLVSNVRVIDFSGEAPEVRDNAFVLIGDGGVLAVAETRTGLTATVEQDASGLTMIPGLTDMHVHVWDEAELGAYLSWGVTRVRNMSGLPFHLTLAEQIEAGAVMGPHLVTTGPILNSAGPNAQVNHQFVETADDARAAIAWQAEQGFTRLKVYSNLTREAYGAVREEADARGFIITGHTPEGVRGPGVPFEAPFDIAFSEILDDGFETIEHVESIVWHGLSDREDEVAARALAVQIAEASVPVTPTLLAFHNLWRVADTQGAALTRPETDLLNPLVQATETDMYEYWSGAPAGPTAERDAFHLRMTRWLHEAGVTLVAGSDAGIFTNVPGLSLVEELELMVEAGLSPFEALKAATDAPARVLEREGLDGCAREGCAADLVLYACDPLSDISCLHAPEALIRAGDWLSAEDLMALRDSARHHNLERTQENVIGGLAAQGVDVSALGIN</sequence>
<dbReference type="SUPFAM" id="SSF51556">
    <property type="entry name" value="Metallo-dependent hydrolases"/>
    <property type="match status" value="1"/>
</dbReference>
<dbReference type="SUPFAM" id="SSF51338">
    <property type="entry name" value="Composite domain of metallo-dependent hydrolases"/>
    <property type="match status" value="1"/>
</dbReference>
<dbReference type="InterPro" id="IPR032466">
    <property type="entry name" value="Metal_Hydrolase"/>
</dbReference>
<feature type="chain" id="PRO_5001576969" description="Amidohydrolase-related domain-containing protein" evidence="1">
    <location>
        <begin position="21"/>
        <end position="479"/>
    </location>
</feature>
<dbReference type="GO" id="GO:0016810">
    <property type="term" value="F:hydrolase activity, acting on carbon-nitrogen (but not peptide) bonds"/>
    <property type="evidence" value="ECO:0007669"/>
    <property type="project" value="InterPro"/>
</dbReference>
<dbReference type="Pfam" id="PF01979">
    <property type="entry name" value="Amidohydro_1"/>
    <property type="match status" value="1"/>
</dbReference>
<evidence type="ECO:0000256" key="1">
    <source>
        <dbReference type="SAM" id="SignalP"/>
    </source>
</evidence>
<dbReference type="Gene3D" id="2.30.40.10">
    <property type="entry name" value="Urease, subunit C, domain 1"/>
    <property type="match status" value="1"/>
</dbReference>
<evidence type="ECO:0000259" key="2">
    <source>
        <dbReference type="Pfam" id="PF01979"/>
    </source>
</evidence>
<dbReference type="EMBL" id="AWFH01000008">
    <property type="protein sequence ID" value="KCZ62742.1"/>
    <property type="molecule type" value="Genomic_DNA"/>
</dbReference>
<dbReference type="RefSeq" id="WP_035550098.1">
    <property type="nucleotide sequence ID" value="NZ_AWFH01000008.1"/>
</dbReference>
<dbReference type="AlphaFoldDB" id="A0A059E5B8"/>
<reference evidence="3 4" key="1">
    <citation type="journal article" date="2014" name="Antonie Van Leeuwenhoek">
        <title>Hyphomonas beringensis sp. nov. and Hyphomonas chukchiensis sp. nov., isolated from surface seawater of the Bering Sea and Chukchi Sea.</title>
        <authorList>
            <person name="Li C."/>
            <person name="Lai Q."/>
            <person name="Li G."/>
            <person name="Dong C."/>
            <person name="Wang J."/>
            <person name="Liao Y."/>
            <person name="Shao Z."/>
        </authorList>
    </citation>
    <scope>NUCLEOTIDE SEQUENCE [LARGE SCALE GENOMIC DNA]</scope>
    <source>
        <strain evidence="3 4">22II1-22F38</strain>
    </source>
</reference>
<dbReference type="InterPro" id="IPR006680">
    <property type="entry name" value="Amidohydro-rel"/>
</dbReference>
<dbReference type="PANTHER" id="PTHR43135">
    <property type="entry name" value="ALPHA-D-RIBOSE 1-METHYLPHOSPHONATE 5-TRIPHOSPHATE DIPHOSPHATASE"/>
    <property type="match status" value="1"/>
</dbReference>